<dbReference type="InterPro" id="IPR036286">
    <property type="entry name" value="LexA/Signal_pep-like_sf"/>
</dbReference>
<protein>
    <submittedName>
        <fullName evidence="2">Peptidase S24-like</fullName>
    </submittedName>
</protein>
<organism evidence="2 3">
    <name type="scientific">Paenibacillus algorifonticola</name>
    <dbReference type="NCBI Taxonomy" id="684063"/>
    <lineage>
        <taxon>Bacteria</taxon>
        <taxon>Bacillati</taxon>
        <taxon>Bacillota</taxon>
        <taxon>Bacilli</taxon>
        <taxon>Bacillales</taxon>
        <taxon>Paenibacillaceae</taxon>
        <taxon>Paenibacillus</taxon>
    </lineage>
</organism>
<dbReference type="CDD" id="cd06529">
    <property type="entry name" value="S24_LexA-like"/>
    <property type="match status" value="1"/>
</dbReference>
<name>A0A1I2AFX4_9BACL</name>
<dbReference type="InterPro" id="IPR039418">
    <property type="entry name" value="LexA-like"/>
</dbReference>
<dbReference type="AlphaFoldDB" id="A0A1I2AFX4"/>
<evidence type="ECO:0000259" key="1">
    <source>
        <dbReference type="Pfam" id="PF00717"/>
    </source>
</evidence>
<feature type="domain" description="Peptidase S24/S26A/S26B/S26C" evidence="1">
    <location>
        <begin position="5"/>
        <end position="82"/>
    </location>
</feature>
<dbReference type="Pfam" id="PF00717">
    <property type="entry name" value="Peptidase_S24"/>
    <property type="match status" value="1"/>
</dbReference>
<sequence length="88" mass="9704">MKKTYVKVTDNSMSADRIMSGDTVLIQIDSDVNPNDIAAIILDGVLTLRRIEKCGHAYILTPSDVLMSPELRDDIFIIGKVIDVIIDA</sequence>
<dbReference type="Gene3D" id="2.10.109.10">
    <property type="entry name" value="Umud Fragment, subunit A"/>
    <property type="match status" value="1"/>
</dbReference>
<dbReference type="SUPFAM" id="SSF51306">
    <property type="entry name" value="LexA/Signal peptidase"/>
    <property type="match status" value="1"/>
</dbReference>
<keyword evidence="3" id="KW-1185">Reference proteome</keyword>
<proteinExistence type="predicted"/>
<evidence type="ECO:0000313" key="2">
    <source>
        <dbReference type="EMBL" id="SFE42905.1"/>
    </source>
</evidence>
<accession>A0A1I2AFX4</accession>
<dbReference type="EMBL" id="FONN01000002">
    <property type="protein sequence ID" value="SFE42905.1"/>
    <property type="molecule type" value="Genomic_DNA"/>
</dbReference>
<reference evidence="3" key="1">
    <citation type="submission" date="2016-10" db="EMBL/GenBank/DDBJ databases">
        <authorList>
            <person name="Varghese N."/>
            <person name="Submissions S."/>
        </authorList>
    </citation>
    <scope>NUCLEOTIDE SEQUENCE [LARGE SCALE GENOMIC DNA]</scope>
    <source>
        <strain evidence="3">CGMCC 1.10223</strain>
    </source>
</reference>
<dbReference type="RefSeq" id="WP_046230195.1">
    <property type="nucleotide sequence ID" value="NZ_FONN01000002.1"/>
</dbReference>
<evidence type="ECO:0000313" key="3">
    <source>
        <dbReference type="Proteomes" id="UP000183410"/>
    </source>
</evidence>
<dbReference type="Proteomes" id="UP000183410">
    <property type="component" value="Unassembled WGS sequence"/>
</dbReference>
<dbReference type="OrthoDB" id="2666112at2"/>
<dbReference type="InterPro" id="IPR015927">
    <property type="entry name" value="Peptidase_S24_S26A/B/C"/>
</dbReference>
<gene>
    <name evidence="2" type="ORF">SAMN04487969_102474</name>
</gene>